<keyword evidence="8" id="KW-0811">Translocation</keyword>
<evidence type="ECO:0000256" key="9">
    <source>
        <dbReference type="ARBA" id="ARBA00023128"/>
    </source>
</evidence>
<dbReference type="Pfam" id="PF03656">
    <property type="entry name" value="Pam16"/>
    <property type="match status" value="1"/>
</dbReference>
<keyword evidence="5" id="KW-0813">Transport</keyword>
<keyword evidence="10" id="KW-0472">Membrane</keyword>
<keyword evidence="6" id="KW-0999">Mitochondrion inner membrane</keyword>
<dbReference type="AlphaFoldDB" id="A0AAV9UNW3"/>
<dbReference type="Proteomes" id="UP001373714">
    <property type="component" value="Unassembled WGS sequence"/>
</dbReference>
<dbReference type="InterPro" id="IPR036869">
    <property type="entry name" value="J_dom_sf"/>
</dbReference>
<comment type="similarity">
    <text evidence="2">Belongs to the TIM16/PAM16 family.</text>
</comment>
<dbReference type="Gene3D" id="1.10.287.110">
    <property type="entry name" value="DnaJ domain"/>
    <property type="match status" value="1"/>
</dbReference>
<evidence type="ECO:0000256" key="6">
    <source>
        <dbReference type="ARBA" id="ARBA00022792"/>
    </source>
</evidence>
<comment type="caution">
    <text evidence="13">The sequence shown here is derived from an EMBL/GenBank/DDBJ whole genome shotgun (WGS) entry which is preliminary data.</text>
</comment>
<evidence type="ECO:0000256" key="2">
    <source>
        <dbReference type="ARBA" id="ARBA00008817"/>
    </source>
</evidence>
<evidence type="ECO:0000256" key="3">
    <source>
        <dbReference type="ARBA" id="ARBA00013571"/>
    </source>
</evidence>
<protein>
    <recommendedName>
        <fullName evidence="4">Mitochondrial import inner membrane translocase subunit TIM16</fullName>
    </recommendedName>
    <alternativeName>
        <fullName evidence="3">Mitochondrial import inner membrane translocase subunit tim16</fullName>
    </alternativeName>
    <alternativeName>
        <fullName evidence="11 12">Presequence translocated-associated motor subunit PAM16</fullName>
    </alternativeName>
</protein>
<name>A0AAV9UNW3_9PEZI</name>
<dbReference type="PANTHER" id="PTHR12388:SF0">
    <property type="entry name" value="MITOCHONDRIAL IMPORT INNER MEMBRANE TRANSLOCASE SUBUNIT TIM16"/>
    <property type="match status" value="1"/>
</dbReference>
<evidence type="ECO:0000256" key="5">
    <source>
        <dbReference type="ARBA" id="ARBA00022448"/>
    </source>
</evidence>
<evidence type="ECO:0000256" key="4">
    <source>
        <dbReference type="ARBA" id="ARBA00020721"/>
    </source>
</evidence>
<dbReference type="GO" id="GO:0030150">
    <property type="term" value="P:protein import into mitochondrial matrix"/>
    <property type="evidence" value="ECO:0007669"/>
    <property type="project" value="InterPro"/>
</dbReference>
<evidence type="ECO:0000256" key="7">
    <source>
        <dbReference type="ARBA" id="ARBA00022927"/>
    </source>
</evidence>
<keyword evidence="7" id="KW-0653">Protein transport</keyword>
<evidence type="ECO:0000256" key="1">
    <source>
        <dbReference type="ARBA" id="ARBA00004637"/>
    </source>
</evidence>
<dbReference type="PANTHER" id="PTHR12388">
    <property type="entry name" value="MITOCHONDRIA ASSOCIATED GRANULOCYTE MACROPHAGE CSF SIGNALING MOLECULE"/>
    <property type="match status" value="1"/>
</dbReference>
<evidence type="ECO:0000313" key="13">
    <source>
        <dbReference type="EMBL" id="KAK6346328.1"/>
    </source>
</evidence>
<evidence type="ECO:0000313" key="14">
    <source>
        <dbReference type="Proteomes" id="UP001373714"/>
    </source>
</evidence>
<keyword evidence="9" id="KW-0496">Mitochondrion</keyword>
<evidence type="ECO:0000256" key="12">
    <source>
        <dbReference type="ARBA" id="ARBA00031407"/>
    </source>
</evidence>
<evidence type="ECO:0000256" key="11">
    <source>
        <dbReference type="ARBA" id="ARBA00030422"/>
    </source>
</evidence>
<dbReference type="GO" id="GO:0005744">
    <property type="term" value="C:TIM23 mitochondrial import inner membrane translocase complex"/>
    <property type="evidence" value="ECO:0007669"/>
    <property type="project" value="InterPro"/>
</dbReference>
<dbReference type="FunFam" id="1.10.287.110:FF:000006">
    <property type="entry name" value="Import inner membrane translocase subunit TIM16"/>
    <property type="match status" value="1"/>
</dbReference>
<reference evidence="13 14" key="1">
    <citation type="submission" date="2019-10" db="EMBL/GenBank/DDBJ databases">
        <authorList>
            <person name="Palmer J.M."/>
        </authorList>
    </citation>
    <scope>NUCLEOTIDE SEQUENCE [LARGE SCALE GENOMIC DNA]</scope>
    <source>
        <strain evidence="13 14">TWF730</strain>
    </source>
</reference>
<gene>
    <name evidence="13" type="primary">PAM16</name>
    <name evidence="13" type="ORF">TWF730_010654</name>
</gene>
<proteinExistence type="inferred from homology"/>
<dbReference type="EMBL" id="JAVHNS010000008">
    <property type="protein sequence ID" value="KAK6346328.1"/>
    <property type="molecule type" value="Genomic_DNA"/>
</dbReference>
<accession>A0AAV9UNW3</accession>
<keyword evidence="14" id="KW-1185">Reference proteome</keyword>
<comment type="subcellular location">
    <subcellularLocation>
        <location evidence="1">Mitochondrion inner membrane</location>
        <topology evidence="1">Peripheral membrane protein</topology>
    </subcellularLocation>
</comment>
<evidence type="ECO:0000256" key="10">
    <source>
        <dbReference type="ARBA" id="ARBA00023136"/>
    </source>
</evidence>
<sequence>MAHRLIFQIVATGSRVVGRAFVEAYKQANASHKYASAAAATGSANAFADRGFSGLSIDEACRILNVKTPDGNGKLTGLTMEEVASQYKRLYDANDPAKGGSFYIQSKVYRAKERITAQLGKDELVNEEMAAAREAPKVYKDKA</sequence>
<organism evidence="13 14">
    <name type="scientific">Orbilia blumenaviensis</name>
    <dbReference type="NCBI Taxonomy" id="1796055"/>
    <lineage>
        <taxon>Eukaryota</taxon>
        <taxon>Fungi</taxon>
        <taxon>Dikarya</taxon>
        <taxon>Ascomycota</taxon>
        <taxon>Pezizomycotina</taxon>
        <taxon>Orbiliomycetes</taxon>
        <taxon>Orbiliales</taxon>
        <taxon>Orbiliaceae</taxon>
        <taxon>Orbilia</taxon>
    </lineage>
</organism>
<evidence type="ECO:0000256" key="8">
    <source>
        <dbReference type="ARBA" id="ARBA00023010"/>
    </source>
</evidence>
<dbReference type="InterPro" id="IPR005341">
    <property type="entry name" value="Tim16"/>
</dbReference>